<reference evidence="2" key="1">
    <citation type="journal article" date="2019" name="Int. J. Syst. Evol. Microbiol.">
        <title>The Global Catalogue of Microorganisms (GCM) 10K type strain sequencing project: providing services to taxonomists for standard genome sequencing and annotation.</title>
        <authorList>
            <consortium name="The Broad Institute Genomics Platform"/>
            <consortium name="The Broad Institute Genome Sequencing Center for Infectious Disease"/>
            <person name="Wu L."/>
            <person name="Ma J."/>
        </authorList>
    </citation>
    <scope>NUCLEOTIDE SEQUENCE [LARGE SCALE GENOMIC DNA]</scope>
    <source>
        <strain evidence="2">KCTC 42730</strain>
    </source>
</reference>
<organism evidence="1 2">
    <name type="scientific">Pseudoalteromonas fenneropenaei</name>
    <dbReference type="NCBI Taxonomy" id="1737459"/>
    <lineage>
        <taxon>Bacteria</taxon>
        <taxon>Pseudomonadati</taxon>
        <taxon>Pseudomonadota</taxon>
        <taxon>Gammaproteobacteria</taxon>
        <taxon>Alteromonadales</taxon>
        <taxon>Pseudoalteromonadaceae</taxon>
        <taxon>Pseudoalteromonas</taxon>
    </lineage>
</organism>
<comment type="caution">
    <text evidence="1">The sequence shown here is derived from an EMBL/GenBank/DDBJ whole genome shotgun (WGS) entry which is preliminary data.</text>
</comment>
<evidence type="ECO:0000313" key="1">
    <source>
        <dbReference type="EMBL" id="MFC3033781.1"/>
    </source>
</evidence>
<dbReference type="EMBL" id="JBHRSD010000027">
    <property type="protein sequence ID" value="MFC3033781.1"/>
    <property type="molecule type" value="Genomic_DNA"/>
</dbReference>
<proteinExistence type="predicted"/>
<name>A0ABV7CMN2_9GAMM</name>
<dbReference type="InterPro" id="IPR009912">
    <property type="entry name" value="DUF1451"/>
</dbReference>
<evidence type="ECO:0000313" key="2">
    <source>
        <dbReference type="Proteomes" id="UP001595453"/>
    </source>
</evidence>
<keyword evidence="2" id="KW-1185">Reference proteome</keyword>
<gene>
    <name evidence="1" type="ORF">ACFOEE_14760</name>
</gene>
<dbReference type="Pfam" id="PF07295">
    <property type="entry name" value="DUF1451"/>
    <property type="match status" value="1"/>
</dbReference>
<dbReference type="Proteomes" id="UP001595453">
    <property type="component" value="Unassembled WGS sequence"/>
</dbReference>
<protein>
    <submittedName>
        <fullName evidence="1">Uncharacterized protein</fullName>
    </submittedName>
</protein>
<dbReference type="RefSeq" id="WP_377125816.1">
    <property type="nucleotide sequence ID" value="NZ_JBHRSD010000027.1"/>
</dbReference>
<accession>A0ABV7CMN2</accession>
<sequence length="152" mass="17843">MADYQGLLKQFAAWLQDVNEHEVKQLIVKFIAYQQALQQLSEDKLQLYSDYLKRDFAHFKQHHQEYNEIALQELRDTIWYELAQLEDRTQLEWQALQGDFQHQGKYKAGEAIALGQLVCKNCGHCHDVYYAQAILPCNECGGEEFIRKALHP</sequence>